<protein>
    <recommendedName>
        <fullName evidence="2">ribonuclease T2</fullName>
        <ecNumber evidence="2">4.6.1.19</ecNumber>
    </recommendedName>
</protein>
<evidence type="ECO:0000313" key="8">
    <source>
        <dbReference type="Proteomes" id="UP000187455"/>
    </source>
</evidence>
<dbReference type="EMBL" id="LSSL01003372">
    <property type="protein sequence ID" value="OLY80559.1"/>
    <property type="molecule type" value="Genomic_DNA"/>
</dbReference>
<evidence type="ECO:0000313" key="7">
    <source>
        <dbReference type="EMBL" id="OLY80559.1"/>
    </source>
</evidence>
<feature type="active site" evidence="4">
    <location>
        <position position="150"/>
    </location>
</feature>
<dbReference type="GO" id="GO:0003723">
    <property type="term" value="F:RNA binding"/>
    <property type="evidence" value="ECO:0007669"/>
    <property type="project" value="InterPro"/>
</dbReference>
<dbReference type="InterPro" id="IPR001568">
    <property type="entry name" value="RNase_T2-like"/>
</dbReference>
<comment type="similarity">
    <text evidence="1 5">Belongs to the RNase T2 family.</text>
</comment>
<reference evidence="7 8" key="1">
    <citation type="journal article" date="2016" name="Mol. Biol. Evol.">
        <title>Genome-Wide Survey of Gut Fungi (Harpellales) Reveals the First Horizontally Transferred Ubiquitin Gene from a Mosquito Host.</title>
        <authorList>
            <person name="Wang Y."/>
            <person name="White M.M."/>
            <person name="Kvist S."/>
            <person name="Moncalvo J.M."/>
        </authorList>
    </citation>
    <scope>NUCLEOTIDE SEQUENCE [LARGE SCALE GENOMIC DNA]</scope>
    <source>
        <strain evidence="7 8">ALG-7-W6</strain>
    </source>
</reference>
<dbReference type="EC" id="4.6.1.19" evidence="2"/>
<gene>
    <name evidence="7" type="ORF">AYI68_g5344</name>
</gene>
<evidence type="ECO:0000256" key="5">
    <source>
        <dbReference type="RuleBase" id="RU004328"/>
    </source>
</evidence>
<dbReference type="PANTHER" id="PTHR11240">
    <property type="entry name" value="RIBONUCLEASE T2"/>
    <property type="match status" value="1"/>
</dbReference>
<keyword evidence="3" id="KW-1015">Disulfide bond</keyword>
<evidence type="ECO:0000256" key="4">
    <source>
        <dbReference type="PIRSR" id="PIRSR633697-1"/>
    </source>
</evidence>
<keyword evidence="6" id="KW-0732">Signal</keyword>
<keyword evidence="8" id="KW-1185">Reference proteome</keyword>
<dbReference type="AlphaFoldDB" id="A0A1R0GUK1"/>
<dbReference type="Gene3D" id="3.90.730.10">
    <property type="entry name" value="Ribonuclease T2-like"/>
    <property type="match status" value="1"/>
</dbReference>
<organism evidence="7 8">
    <name type="scientific">Smittium mucronatum</name>
    <dbReference type="NCBI Taxonomy" id="133383"/>
    <lineage>
        <taxon>Eukaryota</taxon>
        <taxon>Fungi</taxon>
        <taxon>Fungi incertae sedis</taxon>
        <taxon>Zoopagomycota</taxon>
        <taxon>Kickxellomycotina</taxon>
        <taxon>Harpellomycetes</taxon>
        <taxon>Harpellales</taxon>
        <taxon>Legeriomycetaceae</taxon>
        <taxon>Smittium</taxon>
    </lineage>
</organism>
<feature type="active site" evidence="4">
    <location>
        <position position="146"/>
    </location>
</feature>
<dbReference type="PANTHER" id="PTHR11240:SF22">
    <property type="entry name" value="RIBONUCLEASE T2"/>
    <property type="match status" value="1"/>
</dbReference>
<dbReference type="PROSITE" id="PS00530">
    <property type="entry name" value="RNASE_T2_1"/>
    <property type="match status" value="1"/>
</dbReference>
<dbReference type="CDD" id="cd01061">
    <property type="entry name" value="RNase_T2_euk"/>
    <property type="match status" value="1"/>
</dbReference>
<sequence length="274" mass="30941">MLLVQAVAFLAALAGSEASLFNIFDIGSSLLPKFFKSPAQTDITCPRDLVSCTRVGVDSCCSPSYGVVVLALQWDLNMGPDQEFTIHGLWPNKCDGSFGPKNGCDPSRKLSDVSDVIYSSDRTIYDQAKKYWPSNRGDDNYFWTHEWNKHGTCVSTLNPKCYNQDSFKKGQDVVDYFSTTLKLAKRFNLYKALEAHGIVPTDPNSSKNLYTPQQFKSAIKAEFGVEANLRCVGNRLNEIFLYFNVRNKDDYFLVPPVGKDSCRKISYRKRTRRS</sequence>
<dbReference type="InterPro" id="IPR033697">
    <property type="entry name" value="Ribonuclease_T2_eukaryotic"/>
</dbReference>
<dbReference type="InterPro" id="IPR033130">
    <property type="entry name" value="RNase_T2_His_AS_2"/>
</dbReference>
<comment type="caution">
    <text evidence="7">The sequence shown here is derived from an EMBL/GenBank/DDBJ whole genome shotgun (WGS) entry which is preliminary data.</text>
</comment>
<feature type="active site" evidence="4">
    <location>
        <position position="87"/>
    </location>
</feature>
<name>A0A1R0GUK1_9FUNG</name>
<dbReference type="OrthoDB" id="435754at2759"/>
<dbReference type="InterPro" id="IPR018188">
    <property type="entry name" value="RNase_T2_His_AS_1"/>
</dbReference>
<dbReference type="GO" id="GO:0033897">
    <property type="term" value="F:ribonuclease T2 activity"/>
    <property type="evidence" value="ECO:0007669"/>
    <property type="project" value="UniProtKB-EC"/>
</dbReference>
<proteinExistence type="inferred from homology"/>
<feature type="chain" id="PRO_5012322306" description="ribonuclease T2" evidence="6">
    <location>
        <begin position="19"/>
        <end position="274"/>
    </location>
</feature>
<dbReference type="GO" id="GO:0006401">
    <property type="term" value="P:RNA catabolic process"/>
    <property type="evidence" value="ECO:0007669"/>
    <property type="project" value="TreeGrafter"/>
</dbReference>
<feature type="signal peptide" evidence="6">
    <location>
        <begin position="1"/>
        <end position="18"/>
    </location>
</feature>
<dbReference type="InterPro" id="IPR036430">
    <property type="entry name" value="RNase_T2-like_sf"/>
</dbReference>
<dbReference type="Proteomes" id="UP000187455">
    <property type="component" value="Unassembled WGS sequence"/>
</dbReference>
<dbReference type="SUPFAM" id="SSF55895">
    <property type="entry name" value="Ribonuclease Rh-like"/>
    <property type="match status" value="1"/>
</dbReference>
<evidence type="ECO:0000256" key="1">
    <source>
        <dbReference type="ARBA" id="ARBA00007469"/>
    </source>
</evidence>
<dbReference type="PROSITE" id="PS00531">
    <property type="entry name" value="RNASE_T2_2"/>
    <property type="match status" value="1"/>
</dbReference>
<evidence type="ECO:0000256" key="6">
    <source>
        <dbReference type="SAM" id="SignalP"/>
    </source>
</evidence>
<evidence type="ECO:0000256" key="3">
    <source>
        <dbReference type="ARBA" id="ARBA00023157"/>
    </source>
</evidence>
<dbReference type="GO" id="GO:0005576">
    <property type="term" value="C:extracellular region"/>
    <property type="evidence" value="ECO:0007669"/>
    <property type="project" value="TreeGrafter"/>
</dbReference>
<dbReference type="Pfam" id="PF00445">
    <property type="entry name" value="Ribonuclease_T2"/>
    <property type="match status" value="1"/>
</dbReference>
<evidence type="ECO:0000256" key="2">
    <source>
        <dbReference type="ARBA" id="ARBA00012571"/>
    </source>
</evidence>
<accession>A0A1R0GUK1</accession>